<dbReference type="PROSITE" id="PS00028">
    <property type="entry name" value="ZINC_FINGER_C2H2_1"/>
    <property type="match status" value="6"/>
</dbReference>
<feature type="domain" description="C2H2-type" evidence="8">
    <location>
        <begin position="529"/>
        <end position="558"/>
    </location>
</feature>
<comment type="caution">
    <text evidence="9">The sequence shown here is derived from an EMBL/GenBank/DDBJ whole genome shotgun (WGS) entry which is preliminary data.</text>
</comment>
<name>A0AAV2R6Y8_MEGNR</name>
<dbReference type="InterPro" id="IPR036236">
    <property type="entry name" value="Znf_C2H2_sf"/>
</dbReference>
<dbReference type="InterPro" id="IPR013087">
    <property type="entry name" value="Znf_C2H2_type"/>
</dbReference>
<feature type="domain" description="C2H2-type" evidence="8">
    <location>
        <begin position="308"/>
        <end position="330"/>
    </location>
</feature>
<keyword evidence="3" id="KW-0677">Repeat</keyword>
<evidence type="ECO:0000313" key="10">
    <source>
        <dbReference type="Proteomes" id="UP001497623"/>
    </source>
</evidence>
<keyword evidence="4 7" id="KW-0863">Zinc-finger</keyword>
<evidence type="ECO:0000256" key="7">
    <source>
        <dbReference type="PROSITE-ProRule" id="PRU00042"/>
    </source>
</evidence>
<accession>A0AAV2R6Y8</accession>
<keyword evidence="5" id="KW-0862">Zinc</keyword>
<dbReference type="Pfam" id="PF00096">
    <property type="entry name" value="zf-C2H2"/>
    <property type="match status" value="3"/>
</dbReference>
<organism evidence="9 10">
    <name type="scientific">Meganyctiphanes norvegica</name>
    <name type="common">Northern krill</name>
    <name type="synonym">Thysanopoda norvegica</name>
    <dbReference type="NCBI Taxonomy" id="48144"/>
    <lineage>
        <taxon>Eukaryota</taxon>
        <taxon>Metazoa</taxon>
        <taxon>Ecdysozoa</taxon>
        <taxon>Arthropoda</taxon>
        <taxon>Crustacea</taxon>
        <taxon>Multicrustacea</taxon>
        <taxon>Malacostraca</taxon>
        <taxon>Eumalacostraca</taxon>
        <taxon>Eucarida</taxon>
        <taxon>Euphausiacea</taxon>
        <taxon>Euphausiidae</taxon>
        <taxon>Meganyctiphanes</taxon>
    </lineage>
</organism>
<proteinExistence type="predicted"/>
<dbReference type="GO" id="GO:0005634">
    <property type="term" value="C:nucleus"/>
    <property type="evidence" value="ECO:0007669"/>
    <property type="project" value="UniProtKB-SubCell"/>
</dbReference>
<dbReference type="Proteomes" id="UP001497623">
    <property type="component" value="Unassembled WGS sequence"/>
</dbReference>
<feature type="domain" description="C2H2-type" evidence="8">
    <location>
        <begin position="333"/>
        <end position="355"/>
    </location>
</feature>
<comment type="subcellular location">
    <subcellularLocation>
        <location evidence="1">Nucleus</location>
    </subcellularLocation>
</comment>
<dbReference type="PANTHER" id="PTHR16515">
    <property type="entry name" value="PR DOMAIN ZINC FINGER PROTEIN"/>
    <property type="match status" value="1"/>
</dbReference>
<keyword evidence="6" id="KW-0539">Nucleus</keyword>
<evidence type="ECO:0000256" key="5">
    <source>
        <dbReference type="ARBA" id="ARBA00022833"/>
    </source>
</evidence>
<dbReference type="PANTHER" id="PTHR16515:SF49">
    <property type="entry name" value="GASTRULA ZINC FINGER PROTEIN XLCGF49.1-LIKE-RELATED"/>
    <property type="match status" value="1"/>
</dbReference>
<dbReference type="SMART" id="SM00355">
    <property type="entry name" value="ZnF_C2H2"/>
    <property type="match status" value="6"/>
</dbReference>
<dbReference type="GO" id="GO:0010468">
    <property type="term" value="P:regulation of gene expression"/>
    <property type="evidence" value="ECO:0007669"/>
    <property type="project" value="TreeGrafter"/>
</dbReference>
<dbReference type="AlphaFoldDB" id="A0AAV2R6Y8"/>
<dbReference type="Pfam" id="PF13912">
    <property type="entry name" value="zf-C2H2_6"/>
    <property type="match status" value="2"/>
</dbReference>
<feature type="domain" description="C2H2-type" evidence="8">
    <location>
        <begin position="247"/>
        <end position="274"/>
    </location>
</feature>
<protein>
    <recommendedName>
        <fullName evidence="8">C2H2-type domain-containing protein</fullName>
    </recommendedName>
</protein>
<sequence>MQSEMNVHKNIVNVPLSNSNGNTKSLKNLRIIDDIGCNQEKNLRVDNGIVCNKDENLKVEDDTICKEEINISIDDEVSCVQEKKLKVRDDIVCNPDGDIRIVDNIVCNQGKNLRVNGEVLYNPKRKIRANDDVVCNTEKNKKGMNHGTLSVTDFLIQLNNDLNSNVTKSSDIQLENSYNERTQPAFIIDTASTYNQHSNYAASRINTISISNNVRNISTEKYACEICHKVFDKSSSLAMHNRIHKKLECSICSKTFTMQSALDSHRKLHELNRSVIAKKIEQYVKSAQSKLNTISIPNHERNISKEKYTCEFCYKIFEKRNSLIMHMRIHRKLGCHICLKTFALQTELDSHKKVHDMHGIINTKHTEKYREKDNGSLYNSLYNSILRGGNATQNTREQNALNFQYRCYSSSNSQEDPLLTKPISNNTNFECHICHKKFTMHASLAVHLKIHKKTTQTRPLVDVHDVDDINRNINYSQIGKHRQLPDDSEVYMDELRIFAEKIDNNKNTNNVKNTNDDNNNVFFSSKGLYKCIRCDKHFDMPWKLDIHLRSPEHITKDSLLTSKERDKELVIGKSVLHKDENLRNSNKISIIFADSIYDTMKYDKATLRDAKTSSHTGKGNIGKGTVTINLIDKDKEKTLHDKNKLTHKQKGNIEKDTVIINLIDKSEEKKDIKLEDTFKNLKDSSDKKLIKTDIKNIKPINKNSLKENKYDKCFKIKSRVTKNKCSRKTKKVFSNNRYLRKLKPETNISKTICQKYRKLHTIFAEHRKINQRTSNSIHAKFISPKKFNHKQKGDIEKDTVLINLIDKDKDKTLH</sequence>
<evidence type="ECO:0000256" key="2">
    <source>
        <dbReference type="ARBA" id="ARBA00022723"/>
    </source>
</evidence>
<dbReference type="PROSITE" id="PS50157">
    <property type="entry name" value="ZINC_FINGER_C2H2_2"/>
    <property type="match status" value="6"/>
</dbReference>
<evidence type="ECO:0000256" key="1">
    <source>
        <dbReference type="ARBA" id="ARBA00004123"/>
    </source>
</evidence>
<evidence type="ECO:0000259" key="8">
    <source>
        <dbReference type="PROSITE" id="PS50157"/>
    </source>
</evidence>
<dbReference type="InterPro" id="IPR050331">
    <property type="entry name" value="Zinc_finger"/>
</dbReference>
<dbReference type="EMBL" id="CAXKWB010017379">
    <property type="protein sequence ID" value="CAL4118718.1"/>
    <property type="molecule type" value="Genomic_DNA"/>
</dbReference>
<dbReference type="Gene3D" id="3.30.160.60">
    <property type="entry name" value="Classic Zinc Finger"/>
    <property type="match status" value="4"/>
</dbReference>
<dbReference type="SUPFAM" id="SSF57667">
    <property type="entry name" value="beta-beta-alpha zinc fingers"/>
    <property type="match status" value="3"/>
</dbReference>
<evidence type="ECO:0000313" key="9">
    <source>
        <dbReference type="EMBL" id="CAL4118718.1"/>
    </source>
</evidence>
<feature type="domain" description="C2H2-type" evidence="8">
    <location>
        <begin position="222"/>
        <end position="244"/>
    </location>
</feature>
<evidence type="ECO:0000256" key="4">
    <source>
        <dbReference type="ARBA" id="ARBA00022771"/>
    </source>
</evidence>
<keyword evidence="10" id="KW-1185">Reference proteome</keyword>
<evidence type="ECO:0000256" key="6">
    <source>
        <dbReference type="ARBA" id="ARBA00023242"/>
    </source>
</evidence>
<feature type="non-terminal residue" evidence="9">
    <location>
        <position position="814"/>
    </location>
</feature>
<feature type="domain" description="C2H2-type" evidence="8">
    <location>
        <begin position="429"/>
        <end position="456"/>
    </location>
</feature>
<keyword evidence="2" id="KW-0479">Metal-binding</keyword>
<dbReference type="GO" id="GO:0008270">
    <property type="term" value="F:zinc ion binding"/>
    <property type="evidence" value="ECO:0007669"/>
    <property type="project" value="UniProtKB-KW"/>
</dbReference>
<evidence type="ECO:0000256" key="3">
    <source>
        <dbReference type="ARBA" id="ARBA00022737"/>
    </source>
</evidence>
<reference evidence="9 10" key="1">
    <citation type="submission" date="2024-05" db="EMBL/GenBank/DDBJ databases">
        <authorList>
            <person name="Wallberg A."/>
        </authorList>
    </citation>
    <scope>NUCLEOTIDE SEQUENCE [LARGE SCALE GENOMIC DNA]</scope>
</reference>
<gene>
    <name evidence="9" type="ORF">MNOR_LOCUS21516</name>
</gene>